<feature type="repeat" description="ANK" evidence="4">
    <location>
        <begin position="194"/>
        <end position="231"/>
    </location>
</feature>
<dbReference type="SUPFAM" id="SSF48403">
    <property type="entry name" value="Ankyrin repeat"/>
    <property type="match status" value="1"/>
</dbReference>
<dbReference type="PANTHER" id="PTHR24161:SF85">
    <property type="entry name" value="PALMITOYLTRANSFERASE HIP14"/>
    <property type="match status" value="1"/>
</dbReference>
<gene>
    <name evidence="5" type="ORF">CCHR01_02680</name>
</gene>
<reference evidence="5" key="1">
    <citation type="submission" date="2023-01" db="EMBL/GenBank/DDBJ databases">
        <title>Colletotrichum chrysophilum M932 genome sequence.</title>
        <authorList>
            <person name="Baroncelli R."/>
        </authorList>
    </citation>
    <scope>NUCLEOTIDE SEQUENCE</scope>
    <source>
        <strain evidence="5">M932</strain>
    </source>
</reference>
<keyword evidence="3 4" id="KW-0040">ANK repeat</keyword>
<sequence>MPFDTQWWYKPTKDRKKVFEDLLAITRLSDPQDGLKFLLDLVAGLNRRSLRSYQPQYLDFVAGFIRNNFDMSAIDPHNTIEMSARYGLNVPIQYLTQDINYSNINPEVMWSTAQSALDNGEYYTFLLLLPFVVIEILLSYTGPGHLGLATDANNRTALSWLMSDDILSTKYLKDLIDLLLGDKYKTEIDYQDKHGKSALSYAAQREALLERDGCILQKLLEAGASPNVRDKQGMTPILYVAAARIRSITGGLIHVECFRSLCNFGADVNDKNGRGVAVLDFLVHGRVFDHHEGRNFAEMLLENGMRTGLQSMPLLSIAQQWSYTPAPLSKYGAMMQRIFWVLVEKADPDIQNKEGKTLLELAETSASDEFQLMVRFSVLVKKVTKEPLAGDTRNL</sequence>
<keyword evidence="2" id="KW-0677">Repeat</keyword>
<dbReference type="Gene3D" id="1.25.40.20">
    <property type="entry name" value="Ankyrin repeat-containing domain"/>
    <property type="match status" value="1"/>
</dbReference>
<comment type="caution">
    <text evidence="5">The sequence shown here is derived from an EMBL/GenBank/DDBJ whole genome shotgun (WGS) entry which is preliminary data.</text>
</comment>
<evidence type="ECO:0000256" key="1">
    <source>
        <dbReference type="ARBA" id="ARBA00012210"/>
    </source>
</evidence>
<dbReference type="EC" id="2.3.1.225" evidence="1"/>
<dbReference type="AlphaFoldDB" id="A0AAD9EK25"/>
<evidence type="ECO:0000313" key="6">
    <source>
        <dbReference type="Proteomes" id="UP001243330"/>
    </source>
</evidence>
<name>A0AAD9EK25_9PEZI</name>
<dbReference type="PANTHER" id="PTHR24161">
    <property type="entry name" value="ANK_REP_REGION DOMAIN-CONTAINING PROTEIN-RELATED"/>
    <property type="match status" value="1"/>
</dbReference>
<protein>
    <recommendedName>
        <fullName evidence="1">protein S-acyltransferase</fullName>
        <ecNumber evidence="1">2.3.1.225</ecNumber>
    </recommendedName>
</protein>
<dbReference type="PROSITE" id="PS50088">
    <property type="entry name" value="ANK_REPEAT"/>
    <property type="match status" value="1"/>
</dbReference>
<dbReference type="EMBL" id="JAQOWY010000033">
    <property type="protein sequence ID" value="KAK1854639.1"/>
    <property type="molecule type" value="Genomic_DNA"/>
</dbReference>
<evidence type="ECO:0000256" key="4">
    <source>
        <dbReference type="PROSITE-ProRule" id="PRU00023"/>
    </source>
</evidence>
<dbReference type="Pfam" id="PF12796">
    <property type="entry name" value="Ank_2"/>
    <property type="match status" value="1"/>
</dbReference>
<organism evidence="5 6">
    <name type="scientific">Colletotrichum chrysophilum</name>
    <dbReference type="NCBI Taxonomy" id="1836956"/>
    <lineage>
        <taxon>Eukaryota</taxon>
        <taxon>Fungi</taxon>
        <taxon>Dikarya</taxon>
        <taxon>Ascomycota</taxon>
        <taxon>Pezizomycotina</taxon>
        <taxon>Sordariomycetes</taxon>
        <taxon>Hypocreomycetidae</taxon>
        <taxon>Glomerellales</taxon>
        <taxon>Glomerellaceae</taxon>
        <taxon>Colletotrichum</taxon>
        <taxon>Colletotrichum gloeosporioides species complex</taxon>
    </lineage>
</organism>
<dbReference type="Proteomes" id="UP001243330">
    <property type="component" value="Unassembled WGS sequence"/>
</dbReference>
<proteinExistence type="predicted"/>
<dbReference type="InterPro" id="IPR036770">
    <property type="entry name" value="Ankyrin_rpt-contain_sf"/>
</dbReference>
<evidence type="ECO:0000256" key="3">
    <source>
        <dbReference type="ARBA" id="ARBA00023043"/>
    </source>
</evidence>
<evidence type="ECO:0000313" key="5">
    <source>
        <dbReference type="EMBL" id="KAK1854639.1"/>
    </source>
</evidence>
<accession>A0AAD9EK25</accession>
<keyword evidence="6" id="KW-1185">Reference proteome</keyword>
<dbReference type="InterPro" id="IPR002110">
    <property type="entry name" value="Ankyrin_rpt"/>
</dbReference>
<dbReference type="GO" id="GO:0019706">
    <property type="term" value="F:protein-cysteine S-palmitoyltransferase activity"/>
    <property type="evidence" value="ECO:0007669"/>
    <property type="project" value="UniProtKB-EC"/>
</dbReference>
<evidence type="ECO:0000256" key="2">
    <source>
        <dbReference type="ARBA" id="ARBA00022737"/>
    </source>
</evidence>